<dbReference type="RefSeq" id="WP_027699084.1">
    <property type="nucleotide sequence ID" value="NZ_DF820490.1"/>
</dbReference>
<dbReference type="Proteomes" id="UP000030643">
    <property type="component" value="Unassembled WGS sequence"/>
</dbReference>
<dbReference type="AlphaFoldDB" id="A0A069CUG9"/>
<keyword evidence="3" id="KW-1185">Reference proteome</keyword>
<sequence length="186" mass="20975">MNKKIIGMLLEVAYGKGYYVLSVQVSKDDAIMLVVDGQNYVNIFPTGQPALREIYEFEIQMVKTKPVVVSAFRVNAELVVADEIPSYEALQDLDTTGREAMELSKLREEHEKQLAAIEADPELLAELDKAQKEETEWRQISINRRLQAAGIEQIFSDDDVAAIENESKKPTLTELARASREERTDG</sequence>
<feature type="coiled-coil region" evidence="1">
    <location>
        <begin position="93"/>
        <end position="120"/>
    </location>
</feature>
<gene>
    <name evidence="2" type="ORF">WOSG25_070240</name>
</gene>
<proteinExistence type="predicted"/>
<protein>
    <submittedName>
        <fullName evidence="2">Uncharacterized protein</fullName>
    </submittedName>
</protein>
<reference evidence="3" key="1">
    <citation type="journal article" date="2014" name="Genome Announc.">
        <title>Draft genome sequence of Weissella oryzae SG25T, isolated from fermented rice grains.</title>
        <authorList>
            <person name="Tanizawa Y."/>
            <person name="Fujisawa T."/>
            <person name="Mochizuki T."/>
            <person name="Kaminuma E."/>
            <person name="Suzuki Y."/>
            <person name="Nakamura Y."/>
            <person name="Tohno M."/>
        </authorList>
    </citation>
    <scope>NUCLEOTIDE SEQUENCE [LARGE SCALE GENOMIC DNA]</scope>
    <source>
        <strain evidence="3">DSM 25784 / JCM 18191 / LMG 30913 / SG25</strain>
    </source>
</reference>
<evidence type="ECO:0000313" key="2">
    <source>
        <dbReference type="EMBL" id="GAK31047.1"/>
    </source>
</evidence>
<name>A0A069CUG9_WEIOS</name>
<evidence type="ECO:0000313" key="3">
    <source>
        <dbReference type="Proteomes" id="UP000030643"/>
    </source>
</evidence>
<keyword evidence="1" id="KW-0175">Coiled coil</keyword>
<accession>A0A069CUG9</accession>
<evidence type="ECO:0000256" key="1">
    <source>
        <dbReference type="SAM" id="Coils"/>
    </source>
</evidence>
<organism evidence="2 3">
    <name type="scientific">Weissella oryzae (strain DSM 25784 / JCM 18191 / LMG 30913 / SG25)</name>
    <dbReference type="NCBI Taxonomy" id="1329250"/>
    <lineage>
        <taxon>Bacteria</taxon>
        <taxon>Bacillati</taxon>
        <taxon>Bacillota</taxon>
        <taxon>Bacilli</taxon>
        <taxon>Lactobacillales</taxon>
        <taxon>Lactobacillaceae</taxon>
        <taxon>Weissella</taxon>
    </lineage>
</organism>
<dbReference type="EMBL" id="DF820490">
    <property type="protein sequence ID" value="GAK31047.1"/>
    <property type="molecule type" value="Genomic_DNA"/>
</dbReference>
<dbReference type="OrthoDB" id="2145960at2"/>